<sequence>MATGLRSLKFCRNKSRNSDGSVFTLLSCKNWPGNRKLDPHTSSAEEALISSLNAVRIPSNIVGTCCTQRSVDPKRHIKKDLRKRSTMPFAAGLYAAVRILEIPKYLVREWKRSLSKFLP</sequence>
<dbReference type="AlphaFoldDB" id="A0A4Y2K8J0"/>
<proteinExistence type="predicted"/>
<evidence type="ECO:0000313" key="1">
    <source>
        <dbReference type="EMBL" id="GBM98269.1"/>
    </source>
</evidence>
<accession>A0A4Y2K8J0</accession>
<evidence type="ECO:0000313" key="2">
    <source>
        <dbReference type="Proteomes" id="UP000499080"/>
    </source>
</evidence>
<dbReference type="EMBL" id="BGPR01004308">
    <property type="protein sequence ID" value="GBM98269.1"/>
    <property type="molecule type" value="Genomic_DNA"/>
</dbReference>
<keyword evidence="2" id="KW-1185">Reference proteome</keyword>
<protein>
    <submittedName>
        <fullName evidence="1">Uncharacterized protein</fullName>
    </submittedName>
</protein>
<dbReference type="Proteomes" id="UP000499080">
    <property type="component" value="Unassembled WGS sequence"/>
</dbReference>
<organism evidence="1 2">
    <name type="scientific">Araneus ventricosus</name>
    <name type="common">Orbweaver spider</name>
    <name type="synonym">Epeira ventricosa</name>
    <dbReference type="NCBI Taxonomy" id="182803"/>
    <lineage>
        <taxon>Eukaryota</taxon>
        <taxon>Metazoa</taxon>
        <taxon>Ecdysozoa</taxon>
        <taxon>Arthropoda</taxon>
        <taxon>Chelicerata</taxon>
        <taxon>Arachnida</taxon>
        <taxon>Araneae</taxon>
        <taxon>Araneomorphae</taxon>
        <taxon>Entelegynae</taxon>
        <taxon>Araneoidea</taxon>
        <taxon>Araneidae</taxon>
        <taxon>Araneus</taxon>
    </lineage>
</organism>
<reference evidence="1 2" key="1">
    <citation type="journal article" date="2019" name="Sci. Rep.">
        <title>Orb-weaving spider Araneus ventricosus genome elucidates the spidroin gene catalogue.</title>
        <authorList>
            <person name="Kono N."/>
            <person name="Nakamura H."/>
            <person name="Ohtoshi R."/>
            <person name="Moran D.A.P."/>
            <person name="Shinohara A."/>
            <person name="Yoshida Y."/>
            <person name="Fujiwara M."/>
            <person name="Mori M."/>
            <person name="Tomita M."/>
            <person name="Arakawa K."/>
        </authorList>
    </citation>
    <scope>NUCLEOTIDE SEQUENCE [LARGE SCALE GENOMIC DNA]</scope>
</reference>
<name>A0A4Y2K8J0_ARAVE</name>
<gene>
    <name evidence="1" type="ORF">AVEN_168795_1</name>
</gene>
<comment type="caution">
    <text evidence="1">The sequence shown here is derived from an EMBL/GenBank/DDBJ whole genome shotgun (WGS) entry which is preliminary data.</text>
</comment>